<feature type="compositionally biased region" description="Low complexity" evidence="1">
    <location>
        <begin position="1163"/>
        <end position="1173"/>
    </location>
</feature>
<feature type="compositionally biased region" description="Pro residues" evidence="1">
    <location>
        <begin position="679"/>
        <end position="695"/>
    </location>
</feature>
<evidence type="ECO:0000313" key="2">
    <source>
        <dbReference type="EMBL" id="GJN94571.1"/>
    </source>
</evidence>
<feature type="compositionally biased region" description="Low complexity" evidence="1">
    <location>
        <begin position="1322"/>
        <end position="1335"/>
    </location>
</feature>
<proteinExistence type="predicted"/>
<feature type="region of interest" description="Disordered" evidence="1">
    <location>
        <begin position="84"/>
        <end position="106"/>
    </location>
</feature>
<accession>A0AAV5GYI3</accession>
<dbReference type="EMBL" id="BQKY01000018">
    <property type="protein sequence ID" value="GJN94571.1"/>
    <property type="molecule type" value="Genomic_DNA"/>
</dbReference>
<dbReference type="PANTHER" id="PTHR36419">
    <property type="entry name" value="ARRESTIN FAMILY PROTEIN 1"/>
    <property type="match status" value="1"/>
</dbReference>
<feature type="compositionally biased region" description="Basic and acidic residues" evidence="1">
    <location>
        <begin position="915"/>
        <end position="985"/>
    </location>
</feature>
<dbReference type="InterPro" id="IPR053060">
    <property type="entry name" value="Cytokinesis_Signaling_Reg"/>
</dbReference>
<feature type="compositionally biased region" description="Polar residues" evidence="1">
    <location>
        <begin position="1011"/>
        <end position="1025"/>
    </location>
</feature>
<feature type="compositionally biased region" description="Low complexity" evidence="1">
    <location>
        <begin position="1291"/>
        <end position="1306"/>
    </location>
</feature>
<feature type="region of interest" description="Disordered" evidence="1">
    <location>
        <begin position="674"/>
        <end position="695"/>
    </location>
</feature>
<protein>
    <recommendedName>
        <fullName evidence="4">Arrestin-like N-terminal domain-containing protein</fullName>
    </recommendedName>
</protein>
<organism evidence="2 3">
    <name type="scientific">Rhodotorula paludigena</name>
    <dbReference type="NCBI Taxonomy" id="86838"/>
    <lineage>
        <taxon>Eukaryota</taxon>
        <taxon>Fungi</taxon>
        <taxon>Dikarya</taxon>
        <taxon>Basidiomycota</taxon>
        <taxon>Pucciniomycotina</taxon>
        <taxon>Microbotryomycetes</taxon>
        <taxon>Sporidiobolales</taxon>
        <taxon>Sporidiobolaceae</taxon>
        <taxon>Rhodotorula</taxon>
    </lineage>
</organism>
<feature type="compositionally biased region" description="Low complexity" evidence="1">
    <location>
        <begin position="475"/>
        <end position="487"/>
    </location>
</feature>
<gene>
    <name evidence="2" type="ORF">Rhopal_007654-T1</name>
</gene>
<feature type="compositionally biased region" description="Polar residues" evidence="1">
    <location>
        <begin position="1136"/>
        <end position="1146"/>
    </location>
</feature>
<dbReference type="Proteomes" id="UP001342314">
    <property type="component" value="Unassembled WGS sequence"/>
</dbReference>
<feature type="compositionally biased region" description="Pro residues" evidence="1">
    <location>
        <begin position="1117"/>
        <end position="1135"/>
    </location>
</feature>
<evidence type="ECO:0008006" key="4">
    <source>
        <dbReference type="Google" id="ProtNLM"/>
    </source>
</evidence>
<feature type="compositionally biased region" description="Low complexity" evidence="1">
    <location>
        <begin position="447"/>
        <end position="468"/>
    </location>
</feature>
<feature type="compositionally biased region" description="Low complexity" evidence="1">
    <location>
        <begin position="1213"/>
        <end position="1222"/>
    </location>
</feature>
<sequence>MSKDQPRITLRPPPHRDYLQGYPGIPAADPSKDPAPTPDPLLRLPHLPRPQAHLTGTVEIRAPLKGPAIRARWLSVELEKIETVPAAPNDPSGGGTPTKSKNADGGAKKECRFVELIGVGPNKLWEAGVSQGADVSAVDSTPRKKGFKGVFGRGGSSSQDNDDEGDGFDFIPEGNYPFEIAIPEGLPPTIEVDSKLNGVAYQLVASLCTKGKKGLLKGSTKPAIFIASASVLLNKADILPTWPAYQPLLPLPLPPKLPWAGPPGEPTVGETRESKLAIRREEGTAGEVWMKTTRQSLAFGPGDNVRIFVQIGWGGEKPINLTRLDFVLRETLTYRYPSASNPNYIVRGPPRVNTLFTSNASVSPDPNNPTAFAVLYQNEPVAFDLAGVHVDVSYHLKVRAMLEGGDEVSVDSWPVVIGNCDQRTSKGVMHDIGWVEGLCDRGGASEPITSPVSPAPAASPFSSSTTPIPQRPTFPHSSSAPVSSPPLMSSPPPAVDDATAEKARLRTTGFHVANQGPADEGYHSRASPPQEAMRARHTSSRHTSYEPAQTAAEEKRRYLEATRSRDALQTSAHTPAQQSCSPSLMTTDLSRGVDVDVAQTPSAEDEQVAVHRAAFVNRYPDDVQRPMPVRAHTETAPIRASMHVENAPTFAKAHLAPTRSNTMLAMSGSDVSLASSPATAPPIPAVPRSPPGSPPNPTAALLGRTLTTAEAEKRRLFLDAKEEARRRQEEARLELERQNQALAELEFEEAQNAYEARLIAEAEDERREVERLAREAFETERRARIRQEEERWAREEEERQAQVRREMEEKKRRAELAMQEELRRFEQQHLEAERERAEEIERQAEERKREDEQKRARAEEIRRLDEERARQEEERRNAATRKAEMERHRAEAERRRLEGEQARAAEIARIQALEEARLHQEAERRRYEEEQEARMRAEEEDARRRFEAEQRRQHEEDERRRQEAAEDARARAEAEERRRYAEHEAILAQEQQHRTQVLQPTYPHPAESPSHLASNVPNGLSSARSYVQHEAQLQRAPSVASFAPSMSAANATADFYAQQIAQQSSLSDEKAAYLRQLRQRVGSPQGGQSTARSFASPSPNSAYHDPAALQPAYPQHPGFPQPLPQPLHPSYPSPPTRQSTCSSSAEMSPPSAQPVDQTYDMTPSPSAAPYKSAAQEKEEAAARHRAEEARGKQAVIPEEDEAPPSYPAPPAAPGAASGSSRSAADEKAELARYYSAKAAVDAQQSQQPANELAAPTFDRSPLTSPVPTYQARGDDGPAYPSQLGGPASLRASVMTTATTTSDSSASLHRDPSIAAGKRVQRAPSASESLESPSQLAYMSLPPSAPSQAFNNPYSPVAPLAPGVPMPQAEPAREPGDYGSFRPDEFPEFDELSAQIAAANASRLNGGYRSPL</sequence>
<feature type="compositionally biased region" description="Polar residues" evidence="1">
    <location>
        <begin position="1086"/>
        <end position="1101"/>
    </location>
</feature>
<feature type="region of interest" description="Disordered" evidence="1">
    <location>
        <begin position="1"/>
        <end position="50"/>
    </location>
</feature>
<dbReference type="GO" id="GO:0000917">
    <property type="term" value="P:division septum assembly"/>
    <property type="evidence" value="ECO:0007669"/>
    <property type="project" value="TreeGrafter"/>
</dbReference>
<dbReference type="PANTHER" id="PTHR36419:SF1">
    <property type="entry name" value="RHO1 GEF LOCALIZING PROTEIN 1"/>
    <property type="match status" value="1"/>
</dbReference>
<evidence type="ECO:0000256" key="1">
    <source>
        <dbReference type="SAM" id="MobiDB-lite"/>
    </source>
</evidence>
<feature type="region of interest" description="Disordered" evidence="1">
    <location>
        <begin position="915"/>
        <end position="1044"/>
    </location>
</feature>
<comment type="caution">
    <text evidence="2">The sequence shown here is derived from an EMBL/GenBank/DDBJ whole genome shotgun (WGS) entry which is preliminary data.</text>
</comment>
<reference evidence="2 3" key="1">
    <citation type="submission" date="2021-12" db="EMBL/GenBank/DDBJ databases">
        <title>High titer production of polyol ester of fatty acids by Rhodotorula paludigena BS15 towards product separation-free biomass refinery.</title>
        <authorList>
            <person name="Mano J."/>
            <person name="Ono H."/>
            <person name="Tanaka T."/>
            <person name="Naito K."/>
            <person name="Sushida H."/>
            <person name="Ike M."/>
            <person name="Tokuyasu K."/>
            <person name="Kitaoka M."/>
        </authorList>
    </citation>
    <scope>NUCLEOTIDE SEQUENCE [LARGE SCALE GENOMIC DNA]</scope>
    <source>
        <strain evidence="2 3">BS15</strain>
    </source>
</reference>
<feature type="region of interest" description="Disordered" evidence="1">
    <location>
        <begin position="445"/>
        <end position="499"/>
    </location>
</feature>
<feature type="region of interest" description="Disordered" evidence="1">
    <location>
        <begin position="788"/>
        <end position="813"/>
    </location>
</feature>
<evidence type="ECO:0000313" key="3">
    <source>
        <dbReference type="Proteomes" id="UP001342314"/>
    </source>
</evidence>
<feature type="region of interest" description="Disordered" evidence="1">
    <location>
        <begin position="1076"/>
        <end position="1390"/>
    </location>
</feature>
<name>A0AAV5GYI3_9BASI</name>
<feature type="region of interest" description="Disordered" evidence="1">
    <location>
        <begin position="512"/>
        <end position="553"/>
    </location>
</feature>
<keyword evidence="3" id="KW-1185">Reference proteome</keyword>
<feature type="compositionally biased region" description="Basic and acidic residues" evidence="1">
    <location>
        <begin position="1174"/>
        <end position="1191"/>
    </location>
</feature>
<feature type="region of interest" description="Disordered" evidence="1">
    <location>
        <begin position="827"/>
        <end position="902"/>
    </location>
</feature>
<dbReference type="GO" id="GO:0000935">
    <property type="term" value="C:division septum"/>
    <property type="evidence" value="ECO:0007669"/>
    <property type="project" value="TreeGrafter"/>
</dbReference>